<dbReference type="PANTHER" id="PTHR43179:SF7">
    <property type="entry name" value="RHAMNOSYLTRANSFERASE WBBL"/>
    <property type="match status" value="1"/>
</dbReference>
<accession>A0A0K6HPU0</accession>
<organism evidence="1 2">
    <name type="scientific">Thiomonas bhubaneswarensis</name>
    <dbReference type="NCBI Taxonomy" id="339866"/>
    <lineage>
        <taxon>Bacteria</taxon>
        <taxon>Pseudomonadati</taxon>
        <taxon>Pseudomonadota</taxon>
        <taxon>Betaproteobacteria</taxon>
        <taxon>Burkholderiales</taxon>
        <taxon>Thiomonas</taxon>
    </lineage>
</organism>
<evidence type="ECO:0000313" key="2">
    <source>
        <dbReference type="Proteomes" id="UP000183649"/>
    </source>
</evidence>
<dbReference type="GO" id="GO:0016740">
    <property type="term" value="F:transferase activity"/>
    <property type="evidence" value="ECO:0007669"/>
    <property type="project" value="UniProtKB-KW"/>
</dbReference>
<dbReference type="Gene3D" id="3.90.550.10">
    <property type="entry name" value="Spore Coat Polysaccharide Biosynthesis Protein SpsA, Chain A"/>
    <property type="match status" value="1"/>
</dbReference>
<keyword evidence="2" id="KW-1185">Reference proteome</keyword>
<protein>
    <submittedName>
        <fullName evidence="1">Glycosyltransferase, GT2 family</fullName>
    </submittedName>
</protein>
<dbReference type="OrthoDB" id="9771846at2"/>
<dbReference type="EMBL" id="CYHF01000001">
    <property type="protein sequence ID" value="CUA92851.1"/>
    <property type="molecule type" value="Genomic_DNA"/>
</dbReference>
<dbReference type="STRING" id="339866.GCA_001418255_00009"/>
<dbReference type="RefSeq" id="WP_055449005.1">
    <property type="nucleotide sequence ID" value="NZ_CYHF01000001.1"/>
</dbReference>
<dbReference type="AlphaFoldDB" id="A0A0K6HPU0"/>
<dbReference type="Proteomes" id="UP000183649">
    <property type="component" value="Unassembled WGS sequence"/>
</dbReference>
<dbReference type="SUPFAM" id="SSF53448">
    <property type="entry name" value="Nucleotide-diphospho-sugar transferases"/>
    <property type="match status" value="1"/>
</dbReference>
<dbReference type="InterPro" id="IPR029044">
    <property type="entry name" value="Nucleotide-diphossugar_trans"/>
</dbReference>
<sequence length="257" mass="29225">MLEHDKMLSFPHITVSVVSHGHRDMVASLLRQLADLPDAHVGRVVVTHNLPDEILDKPDQAGYELVQLKNVKPLGFSENHNRAFAHCETPYFGVLNPDIKFEYGNPLPVLLKALTDDSRIGAVAPALVQPGTLHIEPNRRVVTPLELIRRRLPGYKPPAEPEWLVGAFLLIRSDVYQTLGGLDEGFRLYCEDVDFGVRMWSSGWVIRRVDTAKVVHLTQRRSHSALNFGFLHLMSLLRLWVKLMLLGCPRKRERRII</sequence>
<keyword evidence="1" id="KW-0808">Transferase</keyword>
<proteinExistence type="predicted"/>
<dbReference type="PANTHER" id="PTHR43179">
    <property type="entry name" value="RHAMNOSYLTRANSFERASE WBBL"/>
    <property type="match status" value="1"/>
</dbReference>
<name>A0A0K6HPU0_9BURK</name>
<reference evidence="2" key="1">
    <citation type="submission" date="2015-08" db="EMBL/GenBank/DDBJ databases">
        <authorList>
            <person name="Varghese N."/>
        </authorList>
    </citation>
    <scope>NUCLEOTIDE SEQUENCE [LARGE SCALE GENOMIC DNA]</scope>
    <source>
        <strain evidence="2">DSM 18181</strain>
    </source>
</reference>
<evidence type="ECO:0000313" key="1">
    <source>
        <dbReference type="EMBL" id="CUA92851.1"/>
    </source>
</evidence>
<gene>
    <name evidence="1" type="ORF">Ga0061069_10110</name>
</gene>